<organism evidence="1 2">
    <name type="scientific">Ogataea polymorpha</name>
    <dbReference type="NCBI Taxonomy" id="460523"/>
    <lineage>
        <taxon>Eukaryota</taxon>
        <taxon>Fungi</taxon>
        <taxon>Dikarya</taxon>
        <taxon>Ascomycota</taxon>
        <taxon>Saccharomycotina</taxon>
        <taxon>Pichiomycetes</taxon>
        <taxon>Pichiales</taxon>
        <taxon>Pichiaceae</taxon>
        <taxon>Ogataea</taxon>
    </lineage>
</organism>
<dbReference type="Gene3D" id="1.10.418.10">
    <property type="entry name" value="Calponin-like domain"/>
    <property type="match status" value="1"/>
</dbReference>
<accession>A0A9P8T8I6</accession>
<dbReference type="InterPro" id="IPR036872">
    <property type="entry name" value="CH_dom_sf"/>
</dbReference>
<dbReference type="EMBL" id="JAEUBD010000983">
    <property type="protein sequence ID" value="KAH3669916.1"/>
    <property type="molecule type" value="Genomic_DNA"/>
</dbReference>
<dbReference type="Proteomes" id="UP000788993">
    <property type="component" value="Unassembled WGS sequence"/>
</dbReference>
<reference evidence="1" key="2">
    <citation type="submission" date="2021-01" db="EMBL/GenBank/DDBJ databases">
        <authorList>
            <person name="Schikora-Tamarit M.A."/>
        </authorList>
    </citation>
    <scope>NUCLEOTIDE SEQUENCE</scope>
    <source>
        <strain evidence="1">NCAIM Y.01608</strain>
    </source>
</reference>
<dbReference type="SUPFAM" id="SSF47576">
    <property type="entry name" value="Calponin-homology domain, CH-domain"/>
    <property type="match status" value="1"/>
</dbReference>
<dbReference type="GO" id="GO:0015629">
    <property type="term" value="C:actin cytoskeleton"/>
    <property type="evidence" value="ECO:0007669"/>
    <property type="project" value="TreeGrafter"/>
</dbReference>
<dbReference type="GO" id="GO:0007015">
    <property type="term" value="P:actin filament organization"/>
    <property type="evidence" value="ECO:0007669"/>
    <property type="project" value="TreeGrafter"/>
</dbReference>
<dbReference type="PANTHER" id="PTHR47385">
    <property type="entry name" value="CALPONIN"/>
    <property type="match status" value="1"/>
</dbReference>
<dbReference type="InterPro" id="IPR050606">
    <property type="entry name" value="Calponin-like"/>
</dbReference>
<dbReference type="PANTHER" id="PTHR47385:SF14">
    <property type="entry name" value="TRANSGELIN"/>
    <property type="match status" value="1"/>
</dbReference>
<comment type="caution">
    <text evidence="1">The sequence shown here is derived from an EMBL/GenBank/DDBJ whole genome shotgun (WGS) entry which is preliminary data.</text>
</comment>
<sequence>MKEVSNLDEDLKSSRIKKYNNPSLQNEVKEWLLQVMGSSINEDELRSTDLVDFLKSGEMESIEQFLNFIKSKGVPQDELFQTVDLYERQDPYQVVMAIQSLSRLIHKEFGDRYPLIGPTIAAKHERPKVPPKPKKFSANSGAAWSTMEYGYMNGNVFAGSSKSPGLIVFNAQAPPITNPATTVAATARVQSFLEFLDIP</sequence>
<evidence type="ECO:0000313" key="1">
    <source>
        <dbReference type="EMBL" id="KAH3669916.1"/>
    </source>
</evidence>
<dbReference type="GO" id="GO:0051015">
    <property type="term" value="F:actin filament binding"/>
    <property type="evidence" value="ECO:0007669"/>
    <property type="project" value="TreeGrafter"/>
</dbReference>
<proteinExistence type="predicted"/>
<reference evidence="1" key="1">
    <citation type="journal article" date="2021" name="Open Biol.">
        <title>Shared evolutionary footprints suggest mitochondrial oxidative damage underlies multiple complex I losses in fungi.</title>
        <authorList>
            <person name="Schikora-Tamarit M.A."/>
            <person name="Marcet-Houben M."/>
            <person name="Nosek J."/>
            <person name="Gabaldon T."/>
        </authorList>
    </citation>
    <scope>NUCLEOTIDE SEQUENCE</scope>
    <source>
        <strain evidence="1">NCAIM Y.01608</strain>
    </source>
</reference>
<protein>
    <recommendedName>
        <fullName evidence="3">Calponin-homology (CH) domain-containing protein</fullName>
    </recommendedName>
</protein>
<evidence type="ECO:0000313" key="2">
    <source>
        <dbReference type="Proteomes" id="UP000788993"/>
    </source>
</evidence>
<evidence type="ECO:0008006" key="3">
    <source>
        <dbReference type="Google" id="ProtNLM"/>
    </source>
</evidence>
<gene>
    <name evidence="1" type="ORF">OGATHE_002728</name>
</gene>
<name>A0A9P8T8I6_9ASCO</name>
<keyword evidence="2" id="KW-1185">Reference proteome</keyword>
<dbReference type="AlphaFoldDB" id="A0A9P8T8I6"/>